<dbReference type="Gene3D" id="1.10.10.60">
    <property type="entry name" value="Homeodomain-like"/>
    <property type="match status" value="2"/>
</dbReference>
<dbReference type="SUPFAM" id="SSF51215">
    <property type="entry name" value="Regulatory protein AraC"/>
    <property type="match status" value="1"/>
</dbReference>
<reference evidence="5 6" key="2">
    <citation type="submission" date="2007-04" db="EMBL/GenBank/DDBJ databases">
        <title>Draft genome sequence of Ruminococcus obeum (ATCC 29174).</title>
        <authorList>
            <person name="Sudarsanam P."/>
            <person name="Ley R."/>
            <person name="Guruge J."/>
            <person name="Turnbaugh P.J."/>
            <person name="Mahowald M."/>
            <person name="Liep D."/>
            <person name="Gordon J."/>
        </authorList>
    </citation>
    <scope>NUCLEOTIDE SEQUENCE [LARGE SCALE GENOMIC DNA]</scope>
    <source>
        <strain evidence="5 6">ATCC 29174</strain>
    </source>
</reference>
<dbReference type="GO" id="GO:0043565">
    <property type="term" value="F:sequence-specific DNA binding"/>
    <property type="evidence" value="ECO:0007669"/>
    <property type="project" value="InterPro"/>
</dbReference>
<evidence type="ECO:0000256" key="1">
    <source>
        <dbReference type="ARBA" id="ARBA00023015"/>
    </source>
</evidence>
<comment type="caution">
    <text evidence="5">The sequence shown here is derived from an EMBL/GenBank/DDBJ whole genome shotgun (WGS) entry which is preliminary data.</text>
</comment>
<gene>
    <name evidence="5" type="ORF">RUMOBE_00440</name>
</gene>
<dbReference type="PROSITE" id="PS01124">
    <property type="entry name" value="HTH_ARAC_FAMILY_2"/>
    <property type="match status" value="1"/>
</dbReference>
<dbReference type="InterPro" id="IPR037923">
    <property type="entry name" value="HTH-like"/>
</dbReference>
<dbReference type="EMBL" id="AAVO02000001">
    <property type="protein sequence ID" value="EDM89317.1"/>
    <property type="molecule type" value="Genomic_DNA"/>
</dbReference>
<dbReference type="Gene3D" id="2.60.120.10">
    <property type="entry name" value="Jelly Rolls"/>
    <property type="match status" value="1"/>
</dbReference>
<dbReference type="AlphaFoldDB" id="A5ZN73"/>
<dbReference type="GO" id="GO:0003700">
    <property type="term" value="F:DNA-binding transcription factor activity"/>
    <property type="evidence" value="ECO:0007669"/>
    <property type="project" value="InterPro"/>
</dbReference>
<dbReference type="InterPro" id="IPR014710">
    <property type="entry name" value="RmlC-like_jellyroll"/>
</dbReference>
<dbReference type="Proteomes" id="UP000006002">
    <property type="component" value="Unassembled WGS sequence"/>
</dbReference>
<dbReference type="Pfam" id="PF02311">
    <property type="entry name" value="AraC_binding"/>
    <property type="match status" value="1"/>
</dbReference>
<dbReference type="InterPro" id="IPR018060">
    <property type="entry name" value="HTH_AraC"/>
</dbReference>
<keyword evidence="3" id="KW-0804">Transcription</keyword>
<dbReference type="SUPFAM" id="SSF46689">
    <property type="entry name" value="Homeodomain-like"/>
    <property type="match status" value="2"/>
</dbReference>
<reference evidence="5 6" key="1">
    <citation type="submission" date="2007-03" db="EMBL/GenBank/DDBJ databases">
        <authorList>
            <person name="Fulton L."/>
            <person name="Clifton S."/>
            <person name="Fulton B."/>
            <person name="Xu J."/>
            <person name="Minx P."/>
            <person name="Pepin K.H."/>
            <person name="Johnson M."/>
            <person name="Thiruvilangam P."/>
            <person name="Bhonagiri V."/>
            <person name="Nash W.E."/>
            <person name="Mardis E.R."/>
            <person name="Wilson R.K."/>
        </authorList>
    </citation>
    <scope>NUCLEOTIDE SEQUENCE [LARGE SCALE GENOMIC DNA]</scope>
    <source>
        <strain evidence="5 6">ATCC 29174</strain>
    </source>
</reference>
<evidence type="ECO:0000256" key="2">
    <source>
        <dbReference type="ARBA" id="ARBA00023125"/>
    </source>
</evidence>
<dbReference type="SMART" id="SM00342">
    <property type="entry name" value="HTH_ARAC"/>
    <property type="match status" value="1"/>
</dbReference>
<feature type="domain" description="HTH araC/xylS-type" evidence="4">
    <location>
        <begin position="181"/>
        <end position="275"/>
    </location>
</feature>
<keyword evidence="2" id="KW-0238">DNA-binding</keyword>
<proteinExistence type="predicted"/>
<dbReference type="GeneID" id="79805364"/>
<dbReference type="InterPro" id="IPR009057">
    <property type="entry name" value="Homeodomain-like_sf"/>
</dbReference>
<dbReference type="HOGENOM" id="CLU_000445_88_3_9"/>
<dbReference type="InterPro" id="IPR003313">
    <property type="entry name" value="AraC-bd"/>
</dbReference>
<dbReference type="eggNOG" id="COG2207">
    <property type="taxonomic scope" value="Bacteria"/>
</dbReference>
<dbReference type="eggNOG" id="COG1917">
    <property type="taxonomic scope" value="Bacteria"/>
</dbReference>
<dbReference type="Pfam" id="PF12833">
    <property type="entry name" value="HTH_18"/>
    <property type="match status" value="1"/>
</dbReference>
<dbReference type="InterPro" id="IPR050204">
    <property type="entry name" value="AraC_XylS_family_regulators"/>
</dbReference>
<evidence type="ECO:0000256" key="3">
    <source>
        <dbReference type="ARBA" id="ARBA00023163"/>
    </source>
</evidence>
<dbReference type="PANTHER" id="PTHR46796">
    <property type="entry name" value="HTH-TYPE TRANSCRIPTIONAL ACTIVATOR RHAS-RELATED"/>
    <property type="match status" value="1"/>
</dbReference>
<evidence type="ECO:0000259" key="4">
    <source>
        <dbReference type="PROSITE" id="PS01124"/>
    </source>
</evidence>
<evidence type="ECO:0000313" key="6">
    <source>
        <dbReference type="Proteomes" id="UP000006002"/>
    </source>
</evidence>
<organism evidence="5 6">
    <name type="scientific">Blautia obeum ATCC 29174</name>
    <dbReference type="NCBI Taxonomy" id="411459"/>
    <lineage>
        <taxon>Bacteria</taxon>
        <taxon>Bacillati</taxon>
        <taxon>Bacillota</taxon>
        <taxon>Clostridia</taxon>
        <taxon>Lachnospirales</taxon>
        <taxon>Lachnospiraceae</taxon>
        <taxon>Blautia</taxon>
    </lineage>
</organism>
<accession>A5ZN73</accession>
<name>A5ZN73_9FIRM</name>
<dbReference type="RefSeq" id="WP_005428398.1">
    <property type="nucleotide sequence ID" value="NZ_CP102265.1"/>
</dbReference>
<protein>
    <submittedName>
        <fullName evidence="5">Transcriptional regulator, AraC family</fullName>
    </submittedName>
</protein>
<sequence>MDYSQYNLEKTGYLKEDFRLFHINDQTKKDFSYHYHDFHKIIVFISGKVTYHIEGKAYHLKPRDILLVSQGAIHKPEIDPSVPYERYIFWIRDDLSCQELNTCFQKANDRSFNLVRADSALQERLKDLLPEIEQTLQNKHFGDTVLRNALFTQFMIYINRIFLRTSSSPDKKTYSSDTQVEQLLKYINRNLSDDLSIDQLADHFFFSKYHMMRKFKAETGYTIHSYVTNKRLLLARSLLSQGTPVMKAAEKSGFQDYTTFVRAYKKQFGKVPSCE</sequence>
<keyword evidence="1" id="KW-0805">Transcription regulation</keyword>
<evidence type="ECO:0000313" key="5">
    <source>
        <dbReference type="EMBL" id="EDM89317.1"/>
    </source>
</evidence>